<dbReference type="KEGG" id="agl:PYTT_0078"/>
<dbReference type="Proteomes" id="UP000176204">
    <property type="component" value="Chromosome I"/>
</dbReference>
<dbReference type="AlphaFoldDB" id="A0A1H6K4P0"/>
<dbReference type="STRING" id="1679444.PYTT_0078"/>
<keyword evidence="2" id="KW-1185">Reference proteome</keyword>
<gene>
    <name evidence="1" type="ORF">PYTT_0078</name>
</gene>
<proteinExistence type="predicted"/>
<sequence length="626" mass="69720">MAETPRNAPATAEQRAAALGSLAMIPQDAEFFLSIPDMPGSAQRLSQSHWARTAYPDLPELHLVKQLLAGKEYPRSLVIAGGAGSTKALARILPILGRMEIADCREKRLGIPQPPAYGSENMTDEQIMAAWQQYDQKRHRQTHPFRSPILKDLYSAPLPAITLIAELPARQMEKIPAVMQEIQQLCNDREHEGWFNLLGEFHEGQYDGLHWQGVRIDGGKIYGSMQRTAALYASDAAYARWLKEMEPLLSGRECYILAATHGDKLIVSICTDPAREIHLAKTPQESILATDKTAFADARLPLHPDMLFHIDQSFFEHLAREIDEQMAREKKIQPRFYAASIIEFCQACRTLIQPAPVNGIIWQDKGIHAELAYGRDRSIDPSSILKIASIADRPTTILYAEGASSREGIGAFMPYAAEIARALADGLELTDASFRKIGRGFSAILDGWQGDAAFVMDNQGHLPAELAGNMSKLHIPRIAFYADVRNRQDIEQGWQTVVHELETMDADDFLSDELIPYWRSNGTDIFLTDLTDKNLVVSASDALNNQILAAVGKTSGDIRGGAFVLRFAPIKEMIDRNVPIFAEQGDPIPDQIMEIIEHVSQAFDGIYGTATPQTNRTKLHLYIREK</sequence>
<accession>A0A1H6K4P0</accession>
<evidence type="ECO:0000313" key="2">
    <source>
        <dbReference type="Proteomes" id="UP000176204"/>
    </source>
</evidence>
<protein>
    <submittedName>
        <fullName evidence="1">Uncharacterized protein</fullName>
    </submittedName>
</protein>
<organism evidence="1 2">
    <name type="scientific">Akkermansia glycaniphila</name>
    <dbReference type="NCBI Taxonomy" id="1679444"/>
    <lineage>
        <taxon>Bacteria</taxon>
        <taxon>Pseudomonadati</taxon>
        <taxon>Verrucomicrobiota</taxon>
        <taxon>Verrucomicrobiia</taxon>
        <taxon>Verrucomicrobiales</taxon>
        <taxon>Akkermansiaceae</taxon>
        <taxon>Akkermansia</taxon>
    </lineage>
</organism>
<reference evidence="2" key="1">
    <citation type="submission" date="2016-09" db="EMBL/GenBank/DDBJ databases">
        <authorList>
            <person name="Koehorst J."/>
        </authorList>
    </citation>
    <scope>NUCLEOTIDE SEQUENCE [LARGE SCALE GENOMIC DNA]</scope>
</reference>
<dbReference type="EMBL" id="LT629973">
    <property type="protein sequence ID" value="SEH70125.1"/>
    <property type="molecule type" value="Genomic_DNA"/>
</dbReference>
<name>A0A1H6K4P0_9BACT</name>
<evidence type="ECO:0000313" key="1">
    <source>
        <dbReference type="EMBL" id="SEH70125.1"/>
    </source>
</evidence>